<evidence type="ECO:0000313" key="10">
    <source>
        <dbReference type="Proteomes" id="UP001596549"/>
    </source>
</evidence>
<comment type="subcellular location">
    <subcellularLocation>
        <location evidence="1">Membrane</location>
        <topology evidence="1">Multi-pass membrane protein</topology>
    </subcellularLocation>
</comment>
<dbReference type="Gene3D" id="1.10.3720.10">
    <property type="entry name" value="MetI-like"/>
    <property type="match status" value="1"/>
</dbReference>
<evidence type="ECO:0000256" key="5">
    <source>
        <dbReference type="ARBA" id="ARBA00023136"/>
    </source>
</evidence>
<dbReference type="PROSITE" id="PS50928">
    <property type="entry name" value="ABC_TM1"/>
    <property type="match status" value="1"/>
</dbReference>
<keyword evidence="4 7" id="KW-1133">Transmembrane helix</keyword>
<reference evidence="10" key="1">
    <citation type="journal article" date="2019" name="Int. J. Syst. Evol. Microbiol.">
        <title>The Global Catalogue of Microorganisms (GCM) 10K type strain sequencing project: providing services to taxonomists for standard genome sequencing and annotation.</title>
        <authorList>
            <consortium name="The Broad Institute Genomics Platform"/>
            <consortium name="The Broad Institute Genome Sequencing Center for Infectious Disease"/>
            <person name="Wu L."/>
            <person name="Ma J."/>
        </authorList>
    </citation>
    <scope>NUCLEOTIDE SEQUENCE [LARGE SCALE GENOMIC DNA]</scope>
    <source>
        <strain evidence="10">NBRC 106396</strain>
    </source>
</reference>
<evidence type="ECO:0000256" key="6">
    <source>
        <dbReference type="SAM" id="MobiDB-lite"/>
    </source>
</evidence>
<dbReference type="InterPro" id="IPR035906">
    <property type="entry name" value="MetI-like_sf"/>
</dbReference>
<dbReference type="PANTHER" id="PTHR43839">
    <property type="entry name" value="OPPC IN A BINDING PROTEIN-DEPENDENT TRANSPORT SYSTEM"/>
    <property type="match status" value="1"/>
</dbReference>
<evidence type="ECO:0000256" key="7">
    <source>
        <dbReference type="SAM" id="Phobius"/>
    </source>
</evidence>
<dbReference type="InterPro" id="IPR000515">
    <property type="entry name" value="MetI-like"/>
</dbReference>
<feature type="transmembrane region" description="Helical" evidence="7">
    <location>
        <begin position="7"/>
        <end position="29"/>
    </location>
</feature>
<organism evidence="9 10">
    <name type="scientific">Fictibacillus iocasae</name>
    <dbReference type="NCBI Taxonomy" id="2715437"/>
    <lineage>
        <taxon>Bacteria</taxon>
        <taxon>Bacillati</taxon>
        <taxon>Bacillota</taxon>
        <taxon>Bacilli</taxon>
        <taxon>Bacillales</taxon>
        <taxon>Fictibacillaceae</taxon>
        <taxon>Fictibacillus</taxon>
    </lineage>
</organism>
<evidence type="ECO:0000256" key="2">
    <source>
        <dbReference type="ARBA" id="ARBA00022448"/>
    </source>
</evidence>
<evidence type="ECO:0000256" key="3">
    <source>
        <dbReference type="ARBA" id="ARBA00022692"/>
    </source>
</evidence>
<evidence type="ECO:0000256" key="1">
    <source>
        <dbReference type="ARBA" id="ARBA00004141"/>
    </source>
</evidence>
<feature type="domain" description="ABC transmembrane type-1" evidence="8">
    <location>
        <begin position="82"/>
        <end position="294"/>
    </location>
</feature>
<keyword evidence="3 7" id="KW-0812">Transmembrane</keyword>
<protein>
    <recommendedName>
        <fullName evidence="8">ABC transmembrane type-1 domain-containing protein</fullName>
    </recommendedName>
</protein>
<keyword evidence="2" id="KW-0813">Transport</keyword>
<keyword evidence="5 7" id="KW-0472">Membrane</keyword>
<keyword evidence="10" id="KW-1185">Reference proteome</keyword>
<name>A0ABW2NQS2_9BACL</name>
<comment type="caution">
    <text evidence="9">The sequence shown here is derived from an EMBL/GenBank/DDBJ whole genome shotgun (WGS) entry which is preliminary data.</text>
</comment>
<feature type="transmembrane region" description="Helical" evidence="7">
    <location>
        <begin position="120"/>
        <end position="145"/>
    </location>
</feature>
<feature type="transmembrane region" description="Helical" evidence="7">
    <location>
        <begin position="209"/>
        <end position="234"/>
    </location>
</feature>
<dbReference type="CDD" id="cd06261">
    <property type="entry name" value="TM_PBP2"/>
    <property type="match status" value="1"/>
</dbReference>
<dbReference type="SUPFAM" id="SSF161098">
    <property type="entry name" value="MetI-like"/>
    <property type="match status" value="1"/>
</dbReference>
<feature type="transmembrane region" description="Helical" evidence="7">
    <location>
        <begin position="151"/>
        <end position="171"/>
    </location>
</feature>
<evidence type="ECO:0000256" key="4">
    <source>
        <dbReference type="ARBA" id="ARBA00022989"/>
    </source>
</evidence>
<gene>
    <name evidence="9" type="ORF">ACFQPF_07380</name>
</gene>
<evidence type="ECO:0000313" key="9">
    <source>
        <dbReference type="EMBL" id="MFC7371493.1"/>
    </source>
</evidence>
<dbReference type="EMBL" id="JBHTCP010000013">
    <property type="protein sequence ID" value="MFC7371493.1"/>
    <property type="molecule type" value="Genomic_DNA"/>
</dbReference>
<dbReference type="PANTHER" id="PTHR43839:SF3">
    <property type="entry name" value="OLIGOPEPTIDE ABC TRANSPORTER, PERMEASE PROTEIN"/>
    <property type="match status" value="1"/>
</dbReference>
<evidence type="ECO:0000259" key="8">
    <source>
        <dbReference type="PROSITE" id="PS50928"/>
    </source>
</evidence>
<accession>A0ABW2NQS2</accession>
<sequence length="341" mass="37879">MNIFRKPLFLAGLLTLSVMFLGSFVYSWIVPESEKPIVTALYEKGVMIKSAPLPPHDNAVFGTDRFGVTMWHKTADGAKYTIGLALFLAGGRMIIGIVIGMALSFLPGKMLLIMKKAFEAFFYAPSTLIVYMVAYPALIVFTWAITKNEQLFAALAVIILVAIPPVAINTANEISHALRFEFITSVKTLGGSRLYILRRHILPFLWPKFAIFFGQQTVAVLLLLAHLGVLKVFIGGIDYVTLEPMDNQVLPVAMMNEWASMIGSSFQNFRTYPWLILTPLTGFALAIVAVNLMVEAAKEHYLDKGRSSGTNRRKKQKTLNEDTISPDSVSPFHRLKKTGTE</sequence>
<dbReference type="Proteomes" id="UP001596549">
    <property type="component" value="Unassembled WGS sequence"/>
</dbReference>
<feature type="region of interest" description="Disordered" evidence="6">
    <location>
        <begin position="305"/>
        <end position="341"/>
    </location>
</feature>
<proteinExistence type="predicted"/>
<dbReference type="RefSeq" id="WP_379748112.1">
    <property type="nucleotide sequence ID" value="NZ_JBHTCP010000013.1"/>
</dbReference>
<feature type="transmembrane region" description="Helical" evidence="7">
    <location>
        <begin position="274"/>
        <end position="294"/>
    </location>
</feature>
<feature type="transmembrane region" description="Helical" evidence="7">
    <location>
        <begin position="80"/>
        <end position="108"/>
    </location>
</feature>